<reference evidence="1 2" key="1">
    <citation type="submission" date="2020-02" db="EMBL/GenBank/DDBJ databases">
        <title>Draft genome sequence of two Spirosoma agri KCTC 52727 and Spirosoma terrae KCTC 52035.</title>
        <authorList>
            <person name="Rojas J."/>
            <person name="Ambika Manirajan B."/>
            <person name="Ratering S."/>
            <person name="Suarez C."/>
            <person name="Schnell S."/>
        </authorList>
    </citation>
    <scope>NUCLEOTIDE SEQUENCE [LARGE SCALE GENOMIC DNA]</scope>
    <source>
        <strain evidence="1 2">KCTC 52727</strain>
    </source>
</reference>
<name>A0A6M0IJJ7_9BACT</name>
<proteinExistence type="predicted"/>
<dbReference type="RefSeq" id="WP_164038462.1">
    <property type="nucleotide sequence ID" value="NZ_JAAGNZ010000001.1"/>
</dbReference>
<evidence type="ECO:0000313" key="2">
    <source>
        <dbReference type="Proteomes" id="UP000477386"/>
    </source>
</evidence>
<sequence>MLQIVAKPEPHDFDLKVRIPGSKFLALVPKPRTQDWKGKEYWRDVLPELRTAYEWICAYCATKIPRTNGEPTVDHFEPRASSPLKAYEWNNFRLASKKFNSRKHVKAIVDPFNVKPNWFIIDFDTFLIKPNDEPNFLTKVEFELIKYTIKELKLNTDQDLVEERIEYITSYIKDDCSLIHLERWVPFIAYELKRQKLELKIKLRRI</sequence>
<evidence type="ECO:0008006" key="3">
    <source>
        <dbReference type="Google" id="ProtNLM"/>
    </source>
</evidence>
<accession>A0A6M0IJJ7</accession>
<dbReference type="EMBL" id="JAAGNZ010000001">
    <property type="protein sequence ID" value="NEU67795.1"/>
    <property type="molecule type" value="Genomic_DNA"/>
</dbReference>
<dbReference type="Proteomes" id="UP000477386">
    <property type="component" value="Unassembled WGS sequence"/>
</dbReference>
<protein>
    <recommendedName>
        <fullName evidence="3">HNH endonuclease</fullName>
    </recommendedName>
</protein>
<dbReference type="Gene3D" id="1.10.30.50">
    <property type="match status" value="1"/>
</dbReference>
<dbReference type="AlphaFoldDB" id="A0A6M0IJJ7"/>
<comment type="caution">
    <text evidence="1">The sequence shown here is derived from an EMBL/GenBank/DDBJ whole genome shotgun (WGS) entry which is preliminary data.</text>
</comment>
<gene>
    <name evidence="1" type="ORF">GK091_12970</name>
</gene>
<evidence type="ECO:0000313" key="1">
    <source>
        <dbReference type="EMBL" id="NEU67795.1"/>
    </source>
</evidence>
<keyword evidence="2" id="KW-1185">Reference proteome</keyword>
<organism evidence="1 2">
    <name type="scientific">Spirosoma agri</name>
    <dbReference type="NCBI Taxonomy" id="1987381"/>
    <lineage>
        <taxon>Bacteria</taxon>
        <taxon>Pseudomonadati</taxon>
        <taxon>Bacteroidota</taxon>
        <taxon>Cytophagia</taxon>
        <taxon>Cytophagales</taxon>
        <taxon>Cytophagaceae</taxon>
        <taxon>Spirosoma</taxon>
    </lineage>
</organism>